<protein>
    <recommendedName>
        <fullName evidence="3">tRNA (adenine(58)-N(1))-methyltransferase catalytic subunit TRM61</fullName>
        <ecNumber evidence="2">2.1.1.220</ecNumber>
    </recommendedName>
    <alternativeName>
        <fullName evidence="9">tRNA(m1A58)-methyltransferase subunit TRM61</fullName>
    </alternativeName>
</protein>
<keyword evidence="7" id="KW-0819">tRNA processing</keyword>
<comment type="caution">
    <text evidence="12">The sequence shown here is derived from an EMBL/GenBank/DDBJ whole genome shotgun (WGS) entry which is preliminary data.</text>
</comment>
<evidence type="ECO:0000256" key="8">
    <source>
        <dbReference type="ARBA" id="ARBA00023242"/>
    </source>
</evidence>
<dbReference type="InterPro" id="IPR014816">
    <property type="entry name" value="tRNA_MeTrfase_Gcd14"/>
</dbReference>
<dbReference type="Gene3D" id="3.40.50.150">
    <property type="entry name" value="Vaccinia Virus protein VP39"/>
    <property type="match status" value="1"/>
</dbReference>
<evidence type="ECO:0000256" key="4">
    <source>
        <dbReference type="ARBA" id="ARBA00022603"/>
    </source>
</evidence>
<keyword evidence="6" id="KW-0949">S-adenosyl-L-methionine</keyword>
<dbReference type="STRING" id="1330021.A0A367L051"/>
<keyword evidence="8" id="KW-0539">Nucleus</keyword>
<dbReference type="SUPFAM" id="SSF53335">
    <property type="entry name" value="S-adenosyl-L-methionine-dependent methyltransferases"/>
    <property type="match status" value="1"/>
</dbReference>
<dbReference type="EC" id="2.1.1.220" evidence="2"/>
<comment type="subcellular location">
    <subcellularLocation>
        <location evidence="1">Nucleus</location>
    </subcellularLocation>
</comment>
<evidence type="ECO:0000256" key="7">
    <source>
        <dbReference type="ARBA" id="ARBA00022694"/>
    </source>
</evidence>
<dbReference type="EMBL" id="LKCN02000024">
    <property type="protein sequence ID" value="RCI07796.1"/>
    <property type="molecule type" value="Genomic_DNA"/>
</dbReference>
<name>A0A367L051_9HYPO</name>
<evidence type="ECO:0000256" key="9">
    <source>
        <dbReference type="ARBA" id="ARBA00033309"/>
    </source>
</evidence>
<dbReference type="InterPro" id="IPR011009">
    <property type="entry name" value="Kinase-like_dom_sf"/>
</dbReference>
<keyword evidence="13" id="KW-1185">Reference proteome</keyword>
<gene>
    <name evidence="12" type="ORF">L249_5681</name>
</gene>
<evidence type="ECO:0000256" key="1">
    <source>
        <dbReference type="ARBA" id="ARBA00004123"/>
    </source>
</evidence>
<dbReference type="Proteomes" id="UP000253664">
    <property type="component" value="Unassembled WGS sequence"/>
</dbReference>
<dbReference type="Pfam" id="PF08704">
    <property type="entry name" value="GCD14"/>
    <property type="match status" value="1"/>
</dbReference>
<dbReference type="PROSITE" id="PS51620">
    <property type="entry name" value="SAM_TRM61"/>
    <property type="match status" value="1"/>
</dbReference>
<evidence type="ECO:0000256" key="3">
    <source>
        <dbReference type="ARBA" id="ARBA00015963"/>
    </source>
</evidence>
<feature type="region of interest" description="Disordered" evidence="10">
    <location>
        <begin position="353"/>
        <end position="380"/>
    </location>
</feature>
<evidence type="ECO:0000313" key="13">
    <source>
        <dbReference type="Proteomes" id="UP000253664"/>
    </source>
</evidence>
<evidence type="ECO:0000256" key="10">
    <source>
        <dbReference type="SAM" id="MobiDB-lite"/>
    </source>
</evidence>
<dbReference type="SUPFAM" id="SSF56112">
    <property type="entry name" value="Protein kinase-like (PK-like)"/>
    <property type="match status" value="1"/>
</dbReference>
<feature type="domain" description="tRNA (adenine(58)-N(1))-methyltransferase catalytic subunit TRM61 C-terminal" evidence="11">
    <location>
        <begin position="124"/>
        <end position="407"/>
    </location>
</feature>
<dbReference type="InterPro" id="IPR049470">
    <property type="entry name" value="TRM61_C"/>
</dbReference>
<evidence type="ECO:0000256" key="2">
    <source>
        <dbReference type="ARBA" id="ARBA00012796"/>
    </source>
</evidence>
<dbReference type="GO" id="GO:0160107">
    <property type="term" value="F:tRNA (adenine(58)-N1)-methyltransferase activity"/>
    <property type="evidence" value="ECO:0007669"/>
    <property type="project" value="UniProtKB-EC"/>
</dbReference>
<dbReference type="GO" id="GO:0005634">
    <property type="term" value="C:nucleus"/>
    <property type="evidence" value="ECO:0007669"/>
    <property type="project" value="UniProtKB-SubCell"/>
</dbReference>
<dbReference type="GO" id="GO:0031515">
    <property type="term" value="C:tRNA (m1A) methyltransferase complex"/>
    <property type="evidence" value="ECO:0007669"/>
    <property type="project" value="InterPro"/>
</dbReference>
<reference evidence="12 13" key="1">
    <citation type="journal article" date="2015" name="BMC Genomics">
        <title>Insights from the genome of Ophiocordyceps polyrhachis-furcata to pathogenicity and host specificity in insect fungi.</title>
        <authorList>
            <person name="Wichadakul D."/>
            <person name="Kobmoo N."/>
            <person name="Ingsriswang S."/>
            <person name="Tangphatsornruang S."/>
            <person name="Chantasingh D."/>
            <person name="Luangsa-ard J.J."/>
            <person name="Eurwilaichitr L."/>
        </authorList>
    </citation>
    <scope>NUCLEOTIDE SEQUENCE [LARGE SCALE GENOMIC DNA]</scope>
    <source>
        <strain evidence="12 13">BCC 54312</strain>
    </source>
</reference>
<evidence type="ECO:0000256" key="5">
    <source>
        <dbReference type="ARBA" id="ARBA00022679"/>
    </source>
</evidence>
<proteinExistence type="predicted"/>
<keyword evidence="5" id="KW-0808">Transferase</keyword>
<feature type="region of interest" description="Disordered" evidence="10">
    <location>
        <begin position="77"/>
        <end position="113"/>
    </location>
</feature>
<dbReference type="Gene3D" id="3.10.330.20">
    <property type="match status" value="1"/>
</dbReference>
<dbReference type="PANTHER" id="PTHR12133">
    <property type="entry name" value="TRNA (ADENINE(58)-N(1))-METHYLTRANSFERASE"/>
    <property type="match status" value="1"/>
</dbReference>
<evidence type="ECO:0000256" key="6">
    <source>
        <dbReference type="ARBA" id="ARBA00022691"/>
    </source>
</evidence>
<sequence length="920" mass="104037">MANPSPSPFLEPGTKTRANTLAIVSLSRDNFQPITLEQSSGAVDGYAEGATLNTRFGSFPHSTLLDIPWGSQVRASVVDTGSRGRKRRRDEIESDATPVASPDEADDGSGPTMVPAKAVAAASGFIYVLRPSPELWTSSLPHRTQVVYTPDYSYILQRIRTRPGSRLIEAGAGSGSFTHASARCVYDEDARGQVFSFELHEPRFRKMQEEIRDHKLEGIVRITHRDVYRDGFLIEGRSPKATAVFLDLPAPWEALHHLSRRKEDDNWICPLDPEQSAYICTFSPCIEQVTRTVAELRTLGWTDIDMVEIVHKRLNVMRDRVGVNVPGEKGFNPTSADVDEAVVKLKEDLKRTQEFHKAQHSNDGPPVKSSTREATNGKEKPAFMQGGIVHRAEAELKTHTSYLVFAILPREWGAENEAAALAKWPCGQEGKTIGKLDKKARKEEKRQMLASKKKKRKAVQAGGLLRLGSPATQQMAIFDELADLQRDRVSKQWIYLAFNSQKEIADFVAQERSGGKAEGIVSWFAGSYNFCFRVRFDDGGPDAVIRFPKPGCTTFCEEKITNEARVIEFILENTTIPVPRLISWGLTKDSPKQLGPFLISDFIDGVSLSSLLRDETDSDRQSLSPNLDEQILDTIYEQIADIVLQLFQFDFHQIGAISKDMSSNTWSVSGRPLTYRMNELATTTFFPINKFPTKPFASTKDYFQSLALENIINLQTQRNIATSQDRARELYVARHQFVRLVDKYYIDNEGPFKLFCDDFRPHNILINPETLRITAVIDLEFTNAMPSQFALDPPWWLLLAEPETHLILGHTPAEFSTAFEVRLNQFLQAVQRAEKARGLDYASYTISSRMRDAWNTKRFWFNYAARNPFDVEAVCANFLKEESNSCDELLDEQVRSEMESFVQMKMEQLKAYDRECELCL</sequence>
<keyword evidence="4" id="KW-0489">Methyltransferase</keyword>
<dbReference type="InterPro" id="IPR029063">
    <property type="entry name" value="SAM-dependent_MTases_sf"/>
</dbReference>
<dbReference type="GO" id="GO:0030488">
    <property type="term" value="P:tRNA methylation"/>
    <property type="evidence" value="ECO:0007669"/>
    <property type="project" value="InterPro"/>
</dbReference>
<evidence type="ECO:0000259" key="11">
    <source>
        <dbReference type="Pfam" id="PF08704"/>
    </source>
</evidence>
<dbReference type="PANTHER" id="PTHR12133:SF2">
    <property type="entry name" value="TRNA (ADENINE(58)-N(1))-METHYLTRANSFERASE CATALYTIC SUBUNIT TRMT61A"/>
    <property type="match status" value="1"/>
</dbReference>
<dbReference type="OrthoDB" id="1925287at2759"/>
<evidence type="ECO:0000313" key="12">
    <source>
        <dbReference type="EMBL" id="RCI07796.1"/>
    </source>
</evidence>
<organism evidence="12 13">
    <name type="scientific">Ophiocordyceps polyrhachis-furcata BCC 54312</name>
    <dbReference type="NCBI Taxonomy" id="1330021"/>
    <lineage>
        <taxon>Eukaryota</taxon>
        <taxon>Fungi</taxon>
        <taxon>Dikarya</taxon>
        <taxon>Ascomycota</taxon>
        <taxon>Pezizomycotina</taxon>
        <taxon>Sordariomycetes</taxon>
        <taxon>Hypocreomycetidae</taxon>
        <taxon>Hypocreales</taxon>
        <taxon>Ophiocordycipitaceae</taxon>
        <taxon>Ophiocordyceps</taxon>
    </lineage>
</organism>
<accession>A0A367L051</accession>
<dbReference type="AlphaFoldDB" id="A0A367L051"/>